<dbReference type="GO" id="GO:0005741">
    <property type="term" value="C:mitochondrial outer membrane"/>
    <property type="evidence" value="ECO:0000318"/>
    <property type="project" value="GO_Central"/>
</dbReference>
<name>B8C970_THAPS</name>
<dbReference type="InterPro" id="IPR013946">
    <property type="entry name" value="NCA2-like"/>
</dbReference>
<dbReference type="RefSeq" id="XP_002292604.1">
    <property type="nucleotide sequence ID" value="XM_002292568.1"/>
</dbReference>
<dbReference type="HOGENOM" id="CLU_304958_0_0_1"/>
<dbReference type="eggNOG" id="ENOG502TE70">
    <property type="taxonomic scope" value="Eukaryota"/>
</dbReference>
<dbReference type="InParanoid" id="B8C970"/>
<evidence type="ECO:0000256" key="3">
    <source>
        <dbReference type="ARBA" id="ARBA00022989"/>
    </source>
</evidence>
<keyword evidence="2 6" id="KW-0812">Transmembrane</keyword>
<organism evidence="8 9">
    <name type="scientific">Thalassiosira pseudonana</name>
    <name type="common">Marine diatom</name>
    <name type="synonym">Cyclotella nana</name>
    <dbReference type="NCBI Taxonomy" id="35128"/>
    <lineage>
        <taxon>Eukaryota</taxon>
        <taxon>Sar</taxon>
        <taxon>Stramenopiles</taxon>
        <taxon>Ochrophyta</taxon>
        <taxon>Bacillariophyta</taxon>
        <taxon>Coscinodiscophyceae</taxon>
        <taxon>Thalassiosirophycidae</taxon>
        <taxon>Thalassiosirales</taxon>
        <taxon>Thalassiosiraceae</taxon>
        <taxon>Thalassiosira</taxon>
    </lineage>
</organism>
<evidence type="ECO:0000256" key="1">
    <source>
        <dbReference type="ARBA" id="ARBA00004225"/>
    </source>
</evidence>
<dbReference type="GeneID" id="7447040"/>
<dbReference type="STRING" id="35128.B8C970"/>
<evidence type="ECO:0008006" key="10">
    <source>
        <dbReference type="Google" id="ProtNLM"/>
    </source>
</evidence>
<comment type="subcellular location">
    <subcellularLocation>
        <location evidence="1">Mitochondrion membrane</location>
        <topology evidence="1">Multi-pass membrane protein</topology>
    </subcellularLocation>
</comment>
<keyword evidence="4" id="KW-0496">Mitochondrion</keyword>
<feature type="signal peptide" evidence="7">
    <location>
        <begin position="1"/>
        <end position="35"/>
    </location>
</feature>
<feature type="chain" id="PRO_5002869875" description="Nuclear control of ATPase protein 2" evidence="7">
    <location>
        <begin position="36"/>
        <end position="974"/>
    </location>
</feature>
<keyword evidence="3 6" id="KW-1133">Transmembrane helix</keyword>
<keyword evidence="9" id="KW-1185">Reference proteome</keyword>
<protein>
    <recommendedName>
        <fullName evidence="10">Nuclear control of ATPase protein 2</fullName>
    </recommendedName>
</protein>
<dbReference type="PANTHER" id="PTHR28234">
    <property type="entry name" value="NUCLEAR CONTROL OF ATPASE PROTEIN 2"/>
    <property type="match status" value="1"/>
</dbReference>
<feature type="transmembrane region" description="Helical" evidence="6">
    <location>
        <begin position="831"/>
        <end position="852"/>
    </location>
</feature>
<dbReference type="Pfam" id="PF08637">
    <property type="entry name" value="NCA2"/>
    <property type="match status" value="1"/>
</dbReference>
<evidence type="ECO:0000256" key="7">
    <source>
        <dbReference type="SAM" id="SignalP"/>
    </source>
</evidence>
<sequence>MGNSSSSQRQHGGGSHLYWCLLLIMAIPPDAGVHGWNIPFFGGDKYSQNGSSGATTSINNVPFENGHHHSLFSTGGLNDAPPSSSTVGETLAAATAVVGGVAGTLVDPLSDPTLAPIPERIFGPMDAPHLRYIPSYFSNQIPDKLKQFFPAMISTFHQARSKIYYLLWYKPPVGIVSVWSLGRILEKMYGVWSPPAPTSGEEALADAEGKLGGIIKSLMPGSSSKFSPWGTVGRGNTADVQVAEMSLNDRLKRDKMQIRRKRRRKKYRKGRAFDLDRGDLSYENFGGVETVRVRACQEGLNAGMLIEEEEKEGATKNKSLFGSKQQTADEVDYTGDIQTAIKALQLSCPPKGSREYFVEQSANALSKLRKYVTPVEINAKGNRNIPVPSIQSQNMELLLTHSSKLIELRALDALLRTLRDRHLVVSYRLCRAQNYWKWHVNLSGGRVGRIVNKIRSEVISMLPWADFDFRDRHQQEYERVTAACERELIWLGKVETLLLERPMEMEVSELFTVVDDTKNQGSWWSQLLAAKDEDGRIPDAEVIKSSEASFASSIQLMTQAKNRLWLRQTEIWSKNARETISASLDATVSTSFTPFDELVSHQNAEKYEGEGTFKYAEAAFLHKWASYDEDFSDTFSWLTVLSLVDYAASPQRAGEQRQFQLSGITSRIRRYDFLGIPSSALLLAAANSLHDNVIAPHSKEIVDFFKSIFAAMWGIFEFRFYTPMKDIVLDLLNKRPRMVDPFALLNEQMSLDNMLKDLGVGDGTRQTRATALAAASRMYEQEVSHGAIRGIVRGKVAQLMLIQIQQLKADLLQAMDQIDNLVDANRLNVQLVASIPAVLILIFGTRALFFAISNWRMKDLRLPKDIHAEMAGYLSSVQQVLVLANHELDATTDSNVIPARRVCLGPKEMGKVVLMLHSYLNLLDYMSPPFPSKQCDSIHQSIQNLLMQGQMSTARQLELLKVIQAKHTDLLKTL</sequence>
<dbReference type="KEGG" id="tps:THAPSDRAFT_8334"/>
<evidence type="ECO:0000256" key="6">
    <source>
        <dbReference type="SAM" id="Phobius"/>
    </source>
</evidence>
<reference evidence="8 9" key="2">
    <citation type="journal article" date="2008" name="Nature">
        <title>The Phaeodactylum genome reveals the evolutionary history of diatom genomes.</title>
        <authorList>
            <person name="Bowler C."/>
            <person name="Allen A.E."/>
            <person name="Badger J.H."/>
            <person name="Grimwood J."/>
            <person name="Jabbari K."/>
            <person name="Kuo A."/>
            <person name="Maheswari U."/>
            <person name="Martens C."/>
            <person name="Maumus F."/>
            <person name="Otillar R.P."/>
            <person name="Rayko E."/>
            <person name="Salamov A."/>
            <person name="Vandepoele K."/>
            <person name="Beszteri B."/>
            <person name="Gruber A."/>
            <person name="Heijde M."/>
            <person name="Katinka M."/>
            <person name="Mock T."/>
            <person name="Valentin K."/>
            <person name="Verret F."/>
            <person name="Berges J.A."/>
            <person name="Brownlee C."/>
            <person name="Cadoret J.P."/>
            <person name="Chiovitti A."/>
            <person name="Choi C.J."/>
            <person name="Coesel S."/>
            <person name="De Martino A."/>
            <person name="Detter J.C."/>
            <person name="Durkin C."/>
            <person name="Falciatore A."/>
            <person name="Fournet J."/>
            <person name="Haruta M."/>
            <person name="Huysman M.J."/>
            <person name="Jenkins B.D."/>
            <person name="Jiroutova K."/>
            <person name="Jorgensen R.E."/>
            <person name="Joubert Y."/>
            <person name="Kaplan A."/>
            <person name="Kroger N."/>
            <person name="Kroth P.G."/>
            <person name="La Roche J."/>
            <person name="Lindquist E."/>
            <person name="Lommer M."/>
            <person name="Martin-Jezequel V."/>
            <person name="Lopez P.J."/>
            <person name="Lucas S."/>
            <person name="Mangogna M."/>
            <person name="McGinnis K."/>
            <person name="Medlin L.K."/>
            <person name="Montsant A."/>
            <person name="Oudot-Le Secq M.P."/>
            <person name="Napoli C."/>
            <person name="Obornik M."/>
            <person name="Parker M.S."/>
            <person name="Petit J.L."/>
            <person name="Porcel B.M."/>
            <person name="Poulsen N."/>
            <person name="Robison M."/>
            <person name="Rychlewski L."/>
            <person name="Rynearson T.A."/>
            <person name="Schmutz J."/>
            <person name="Shapiro H."/>
            <person name="Siaut M."/>
            <person name="Stanley M."/>
            <person name="Sussman M.R."/>
            <person name="Taylor A.R."/>
            <person name="Vardi A."/>
            <person name="von Dassow P."/>
            <person name="Vyverman W."/>
            <person name="Willis A."/>
            <person name="Wyrwicz L.S."/>
            <person name="Rokhsar D.S."/>
            <person name="Weissenbach J."/>
            <person name="Armbrust E.V."/>
            <person name="Green B.R."/>
            <person name="Van de Peer Y."/>
            <person name="Grigoriev I.V."/>
        </authorList>
    </citation>
    <scope>NUCLEOTIDE SEQUENCE [LARGE SCALE GENOMIC DNA]</scope>
    <source>
        <strain evidence="8 9">CCMP1335</strain>
    </source>
</reference>
<dbReference type="AlphaFoldDB" id="B8C970"/>
<reference evidence="8 9" key="1">
    <citation type="journal article" date="2004" name="Science">
        <title>The genome of the diatom Thalassiosira pseudonana: ecology, evolution, and metabolism.</title>
        <authorList>
            <person name="Armbrust E.V."/>
            <person name="Berges J.A."/>
            <person name="Bowler C."/>
            <person name="Green B.R."/>
            <person name="Martinez D."/>
            <person name="Putnam N.H."/>
            <person name="Zhou S."/>
            <person name="Allen A.E."/>
            <person name="Apt K.E."/>
            <person name="Bechner M."/>
            <person name="Brzezinski M.A."/>
            <person name="Chaal B.K."/>
            <person name="Chiovitti A."/>
            <person name="Davis A.K."/>
            <person name="Demarest M.S."/>
            <person name="Detter J.C."/>
            <person name="Glavina T."/>
            <person name="Goodstein D."/>
            <person name="Hadi M.Z."/>
            <person name="Hellsten U."/>
            <person name="Hildebrand M."/>
            <person name="Jenkins B.D."/>
            <person name="Jurka J."/>
            <person name="Kapitonov V.V."/>
            <person name="Kroger N."/>
            <person name="Lau W.W."/>
            <person name="Lane T.W."/>
            <person name="Larimer F.W."/>
            <person name="Lippmeier J.C."/>
            <person name="Lucas S."/>
            <person name="Medina M."/>
            <person name="Montsant A."/>
            <person name="Obornik M."/>
            <person name="Parker M.S."/>
            <person name="Palenik B."/>
            <person name="Pazour G.J."/>
            <person name="Richardson P.M."/>
            <person name="Rynearson T.A."/>
            <person name="Saito M.A."/>
            <person name="Schwartz D.C."/>
            <person name="Thamatrakoln K."/>
            <person name="Valentin K."/>
            <person name="Vardi A."/>
            <person name="Wilkerson F.P."/>
            <person name="Rokhsar D.S."/>
        </authorList>
    </citation>
    <scope>NUCLEOTIDE SEQUENCE [LARGE SCALE GENOMIC DNA]</scope>
    <source>
        <strain evidence="8 9">CCMP1335</strain>
    </source>
</reference>
<dbReference type="OMA" id="CLGPKEM"/>
<proteinExistence type="predicted"/>
<evidence type="ECO:0000256" key="4">
    <source>
        <dbReference type="ARBA" id="ARBA00023128"/>
    </source>
</evidence>
<keyword evidence="5 6" id="KW-0472">Membrane</keyword>
<accession>B8C970</accession>
<gene>
    <name evidence="8" type="ORF">THAPSDRAFT_8334</name>
</gene>
<evidence type="ECO:0000313" key="8">
    <source>
        <dbReference type="EMBL" id="EED89800.1"/>
    </source>
</evidence>
<keyword evidence="7" id="KW-0732">Signal</keyword>
<dbReference type="PaxDb" id="35128-Thaps8334"/>
<dbReference type="PANTHER" id="PTHR28234:SF1">
    <property type="entry name" value="NUCLEAR CONTROL OF ATPASE PROTEIN 2"/>
    <property type="match status" value="1"/>
</dbReference>
<dbReference type="Proteomes" id="UP000001449">
    <property type="component" value="Chromosome 10"/>
</dbReference>
<evidence type="ECO:0000256" key="5">
    <source>
        <dbReference type="ARBA" id="ARBA00023136"/>
    </source>
</evidence>
<dbReference type="EMBL" id="CM000646">
    <property type="protein sequence ID" value="EED89800.1"/>
    <property type="molecule type" value="Genomic_DNA"/>
</dbReference>
<evidence type="ECO:0000256" key="2">
    <source>
        <dbReference type="ARBA" id="ARBA00022692"/>
    </source>
</evidence>
<evidence type="ECO:0000313" key="9">
    <source>
        <dbReference type="Proteomes" id="UP000001449"/>
    </source>
</evidence>